<evidence type="ECO:0000313" key="1">
    <source>
        <dbReference type="EMBL" id="KAF2851411.1"/>
    </source>
</evidence>
<accession>A0A6A7B7F4</accession>
<keyword evidence="2" id="KW-1185">Reference proteome</keyword>
<proteinExistence type="predicted"/>
<gene>
    <name evidence="1" type="ORF">T440DRAFT_467687</name>
</gene>
<evidence type="ECO:0000313" key="2">
    <source>
        <dbReference type="Proteomes" id="UP000799423"/>
    </source>
</evidence>
<sequence>MAYGQLGPVAFKARSRIARSNMQLRGHQNHKRVLATELDIARIGSQFWALQASEPQANDFDADIEITKHLSPKFSLPGRDRPSAKLEIHQASLTPSVLGRVQWETPIDRFQRESHGPWSPYESKVLGVSDLITERPTITHMSGSSTPLLRGLQRNPKSIGPAKSANLSPKTIERKVTPRGGHNHGPYILDHMANVLDIDWKHIRSLLPENWMWDVEYAPSRDKNPGCWVCTPMEVDVPRILPLRIADAPVVLPVEHQWPPTSGVTPPPDPHSHALIDCCMGLSLEVAAHIFDTYDGCIGFYVLISGHLHVIVPENFNRIWATSHLPHRYGGLRVSYIAHDVEPTTLSQTSETPFKSRKSPSVFTYLKPKIKVTSGQVPLTVATPRLQINDFIQARPKSNHRSDVFMGKAGLKVNKEGQSLLLMSTHVITEAIISRSHRDSIIRGDDNDRLRRLKDDWNKHVEIWTGDEKIGQIEKTFDPEAGFYPHGFRADITLINPTNPASIDNVSAAMPNLGWLNDNSWASLLQQTSPLKFLGSTEKERQGKTIKCGCPSDILVVGQGILLNQSAVTAAAGKSKKGKSPDTSAWKSLISRAILYRVHPDFDPPTGYSGAALYADGTREDGSEGPGIVGFQSFVQRSGHVQDFDMEGPALEQRLKRGRVAFYGAFEVPTELKEYTIM</sequence>
<dbReference type="OrthoDB" id="5384519at2759"/>
<protein>
    <submittedName>
        <fullName evidence="1">Uncharacterized protein</fullName>
    </submittedName>
</protein>
<name>A0A6A7B7F4_9PLEO</name>
<dbReference type="AlphaFoldDB" id="A0A6A7B7F4"/>
<dbReference type="EMBL" id="MU006302">
    <property type="protein sequence ID" value="KAF2851411.1"/>
    <property type="molecule type" value="Genomic_DNA"/>
</dbReference>
<organism evidence="1 2">
    <name type="scientific">Plenodomus tracheiphilus IPT5</name>
    <dbReference type="NCBI Taxonomy" id="1408161"/>
    <lineage>
        <taxon>Eukaryota</taxon>
        <taxon>Fungi</taxon>
        <taxon>Dikarya</taxon>
        <taxon>Ascomycota</taxon>
        <taxon>Pezizomycotina</taxon>
        <taxon>Dothideomycetes</taxon>
        <taxon>Pleosporomycetidae</taxon>
        <taxon>Pleosporales</taxon>
        <taxon>Pleosporineae</taxon>
        <taxon>Leptosphaeriaceae</taxon>
        <taxon>Plenodomus</taxon>
    </lineage>
</organism>
<reference evidence="1" key="1">
    <citation type="submission" date="2020-01" db="EMBL/GenBank/DDBJ databases">
        <authorList>
            <consortium name="DOE Joint Genome Institute"/>
            <person name="Haridas S."/>
            <person name="Albert R."/>
            <person name="Binder M."/>
            <person name="Bloem J."/>
            <person name="Labutti K."/>
            <person name="Salamov A."/>
            <person name="Andreopoulos B."/>
            <person name="Baker S.E."/>
            <person name="Barry K."/>
            <person name="Bills G."/>
            <person name="Bluhm B.H."/>
            <person name="Cannon C."/>
            <person name="Castanera R."/>
            <person name="Culley D.E."/>
            <person name="Daum C."/>
            <person name="Ezra D."/>
            <person name="Gonzalez J.B."/>
            <person name="Henrissat B."/>
            <person name="Kuo A."/>
            <person name="Liang C."/>
            <person name="Lipzen A."/>
            <person name="Lutzoni F."/>
            <person name="Magnuson J."/>
            <person name="Mondo S."/>
            <person name="Nolan M."/>
            <person name="Ohm R."/>
            <person name="Pangilinan J."/>
            <person name="Park H.-J."/>
            <person name="Ramirez L."/>
            <person name="Alfaro M."/>
            <person name="Sun H."/>
            <person name="Tritt A."/>
            <person name="Yoshinaga Y."/>
            <person name="Zwiers L.-H."/>
            <person name="Turgeon B.G."/>
            <person name="Goodwin S.B."/>
            <person name="Spatafora J.W."/>
            <person name="Crous P.W."/>
            <person name="Grigoriev I.V."/>
        </authorList>
    </citation>
    <scope>NUCLEOTIDE SEQUENCE</scope>
    <source>
        <strain evidence="1">IPT5</strain>
    </source>
</reference>
<dbReference type="Proteomes" id="UP000799423">
    <property type="component" value="Unassembled WGS sequence"/>
</dbReference>